<comment type="subcellular location">
    <subcellularLocation>
        <location evidence="1">Membrane</location>
        <topology evidence="1">Multi-pass membrane protein</topology>
    </subcellularLocation>
</comment>
<evidence type="ECO:0000256" key="1">
    <source>
        <dbReference type="ARBA" id="ARBA00004141"/>
    </source>
</evidence>
<dbReference type="PANTHER" id="PTHR38459">
    <property type="entry name" value="PROPHAGE BACTOPRENOL-LINKED GLUCOSE TRANSLOCASE HOMOLOG"/>
    <property type="match status" value="1"/>
</dbReference>
<comment type="similarity">
    <text evidence="2">Belongs to the GtrA family.</text>
</comment>
<evidence type="ECO:0000259" key="7">
    <source>
        <dbReference type="Pfam" id="PF04138"/>
    </source>
</evidence>
<dbReference type="PANTHER" id="PTHR38459:SF1">
    <property type="entry name" value="PROPHAGE BACTOPRENOL-LINKED GLUCOSE TRANSLOCASE HOMOLOG"/>
    <property type="match status" value="1"/>
</dbReference>
<evidence type="ECO:0000256" key="2">
    <source>
        <dbReference type="ARBA" id="ARBA00009399"/>
    </source>
</evidence>
<dbReference type="RefSeq" id="WP_055301232.1">
    <property type="nucleotide sequence ID" value="NZ_CYYR01000003.1"/>
</dbReference>
<dbReference type="GO" id="GO:0005886">
    <property type="term" value="C:plasma membrane"/>
    <property type="evidence" value="ECO:0007669"/>
    <property type="project" value="TreeGrafter"/>
</dbReference>
<evidence type="ECO:0000256" key="3">
    <source>
        <dbReference type="ARBA" id="ARBA00022692"/>
    </source>
</evidence>
<accession>A0A173XH66</accession>
<dbReference type="AlphaFoldDB" id="A0A173XH66"/>
<sequence length="173" mass="19936">MEKVGKIIWNFLDHTAKIVVVWFLGLFKIKITDEQWDKFMQFVKFCVVGLSNFIISYVVYAAALALGFHWLAGSILGFVISVLNAFYWNNKYVFTKGDGEHRSWWMALLKTYISYAFSGLLLANVLLFLWNDVLGIPELLGPIINLVITTPINFVINKLWAFKTKKNETTEID</sequence>
<evidence type="ECO:0000256" key="5">
    <source>
        <dbReference type="ARBA" id="ARBA00023136"/>
    </source>
</evidence>
<reference evidence="8 9" key="1">
    <citation type="submission" date="2015-09" db="EMBL/GenBank/DDBJ databases">
        <authorList>
            <consortium name="Pathogen Informatics"/>
        </authorList>
    </citation>
    <scope>NUCLEOTIDE SEQUENCE [LARGE SCALE GENOMIC DNA]</scope>
    <source>
        <strain evidence="8 9">2789STDY5608835</strain>
    </source>
</reference>
<evidence type="ECO:0000256" key="4">
    <source>
        <dbReference type="ARBA" id="ARBA00022989"/>
    </source>
</evidence>
<feature type="transmembrane region" description="Helical" evidence="6">
    <location>
        <begin position="136"/>
        <end position="156"/>
    </location>
</feature>
<gene>
    <name evidence="8" type="ORF">ERS852392_00583</name>
</gene>
<dbReference type="GO" id="GO:0000271">
    <property type="term" value="P:polysaccharide biosynthetic process"/>
    <property type="evidence" value="ECO:0007669"/>
    <property type="project" value="InterPro"/>
</dbReference>
<keyword evidence="3 6" id="KW-0812">Transmembrane</keyword>
<feature type="transmembrane region" description="Helical" evidence="6">
    <location>
        <begin position="109"/>
        <end position="130"/>
    </location>
</feature>
<evidence type="ECO:0000313" key="9">
    <source>
        <dbReference type="Proteomes" id="UP000095395"/>
    </source>
</evidence>
<feature type="transmembrane region" description="Helical" evidence="6">
    <location>
        <begin position="39"/>
        <end position="62"/>
    </location>
</feature>
<feature type="domain" description="GtrA/DPMS transmembrane" evidence="7">
    <location>
        <begin position="44"/>
        <end position="162"/>
    </location>
</feature>
<dbReference type="InterPro" id="IPR051401">
    <property type="entry name" value="GtrA_CellWall_Glycosyl"/>
</dbReference>
<keyword evidence="5 6" id="KW-0472">Membrane</keyword>
<dbReference type="Proteomes" id="UP000095395">
    <property type="component" value="Unassembled WGS sequence"/>
</dbReference>
<keyword evidence="4 6" id="KW-1133">Transmembrane helix</keyword>
<evidence type="ECO:0000256" key="6">
    <source>
        <dbReference type="SAM" id="Phobius"/>
    </source>
</evidence>
<protein>
    <submittedName>
        <fullName evidence="8">GtrA-like protein</fullName>
    </submittedName>
</protein>
<name>A0A173XH66_9FIRM</name>
<evidence type="ECO:0000313" key="8">
    <source>
        <dbReference type="EMBL" id="CUN50963.1"/>
    </source>
</evidence>
<feature type="transmembrane region" description="Helical" evidence="6">
    <location>
        <begin position="68"/>
        <end position="88"/>
    </location>
</feature>
<dbReference type="InterPro" id="IPR007267">
    <property type="entry name" value="GtrA_DPMS_TM"/>
</dbReference>
<proteinExistence type="inferred from homology"/>
<dbReference type="Pfam" id="PF04138">
    <property type="entry name" value="GtrA_DPMS_TM"/>
    <property type="match status" value="1"/>
</dbReference>
<organism evidence="8 9">
    <name type="scientific">Roseburia inulinivorans</name>
    <dbReference type="NCBI Taxonomy" id="360807"/>
    <lineage>
        <taxon>Bacteria</taxon>
        <taxon>Bacillati</taxon>
        <taxon>Bacillota</taxon>
        <taxon>Clostridia</taxon>
        <taxon>Lachnospirales</taxon>
        <taxon>Lachnospiraceae</taxon>
        <taxon>Roseburia</taxon>
    </lineage>
</organism>
<dbReference type="EMBL" id="CYYR01000003">
    <property type="protein sequence ID" value="CUN50963.1"/>
    <property type="molecule type" value="Genomic_DNA"/>
</dbReference>